<evidence type="ECO:0000256" key="9">
    <source>
        <dbReference type="RuleBase" id="RU000556"/>
    </source>
</evidence>
<dbReference type="Proteomes" id="UP001162135">
    <property type="component" value="Unassembled WGS sequence"/>
</dbReference>
<dbReference type="InterPro" id="IPR018151">
    <property type="entry name" value="TF_GreA/GreB_CS"/>
</dbReference>
<gene>
    <name evidence="8" type="primary">greA</name>
    <name evidence="12" type="ORF">CUR86_04100</name>
</gene>
<evidence type="ECO:0000256" key="7">
    <source>
        <dbReference type="ARBA" id="ARBA00030776"/>
    </source>
</evidence>
<dbReference type="SUPFAM" id="SSF54534">
    <property type="entry name" value="FKBP-like"/>
    <property type="match status" value="1"/>
</dbReference>
<dbReference type="InterPro" id="IPR022691">
    <property type="entry name" value="Tscrpt_elong_fac_GreA/B_N"/>
</dbReference>
<feature type="domain" description="Transcription elongation factor GreA/GreB C-terminal" evidence="10">
    <location>
        <begin position="83"/>
        <end position="156"/>
    </location>
</feature>
<dbReference type="PIRSF" id="PIRSF006092">
    <property type="entry name" value="GreA_GreB"/>
    <property type="match status" value="1"/>
</dbReference>
<protein>
    <recommendedName>
        <fullName evidence="2 8">Transcription elongation factor GreA</fullName>
    </recommendedName>
    <alternativeName>
        <fullName evidence="7 8">Transcript cleavage factor GreA</fullName>
    </alternativeName>
</protein>
<feature type="domain" description="Transcription elongation factor GreA/GreB N-terminal" evidence="11">
    <location>
        <begin position="4"/>
        <end position="74"/>
    </location>
</feature>
<comment type="caution">
    <text evidence="12">The sequence shown here is derived from an EMBL/GenBank/DDBJ whole genome shotgun (WGS) entry which is preliminary data.</text>
</comment>
<evidence type="ECO:0000256" key="2">
    <source>
        <dbReference type="ARBA" id="ARBA00013729"/>
    </source>
</evidence>
<dbReference type="NCBIfam" id="TIGR01462">
    <property type="entry name" value="greA"/>
    <property type="match status" value="1"/>
</dbReference>
<dbReference type="InterPro" id="IPR036953">
    <property type="entry name" value="GreA/GreB_C_sf"/>
</dbReference>
<dbReference type="InterPro" id="IPR006359">
    <property type="entry name" value="Tscrpt_elong_fac_GreA"/>
</dbReference>
<keyword evidence="12" id="KW-0648">Protein biosynthesis</keyword>
<name>A0ABT6I231_9GAMM</name>
<keyword evidence="12" id="KW-0251">Elongation factor</keyword>
<comment type="similarity">
    <text evidence="1 8 9">Belongs to the GreA/GreB family.</text>
</comment>
<dbReference type="NCBIfam" id="NF001261">
    <property type="entry name" value="PRK00226.1-2"/>
    <property type="match status" value="1"/>
</dbReference>
<dbReference type="Pfam" id="PF01272">
    <property type="entry name" value="GreA_GreB"/>
    <property type="match status" value="1"/>
</dbReference>
<keyword evidence="13" id="KW-1185">Reference proteome</keyword>
<evidence type="ECO:0000256" key="8">
    <source>
        <dbReference type="HAMAP-Rule" id="MF_00105"/>
    </source>
</evidence>
<dbReference type="Gene3D" id="1.10.287.180">
    <property type="entry name" value="Transcription elongation factor, GreA/GreB, N-terminal domain"/>
    <property type="match status" value="1"/>
</dbReference>
<dbReference type="PROSITE" id="PS00829">
    <property type="entry name" value="GREAB_1"/>
    <property type="match status" value="1"/>
</dbReference>
<organism evidence="12 13">
    <name type="scientific">Salinicola acroporae</name>
    <dbReference type="NCBI Taxonomy" id="1541440"/>
    <lineage>
        <taxon>Bacteria</taxon>
        <taxon>Pseudomonadati</taxon>
        <taxon>Pseudomonadota</taxon>
        <taxon>Gammaproteobacteria</taxon>
        <taxon>Oceanospirillales</taxon>
        <taxon>Halomonadaceae</taxon>
        <taxon>Salinicola</taxon>
    </lineage>
</organism>
<evidence type="ECO:0000259" key="10">
    <source>
        <dbReference type="Pfam" id="PF01272"/>
    </source>
</evidence>
<reference evidence="12" key="2">
    <citation type="submission" date="2017-11" db="EMBL/GenBank/DDBJ databases">
        <authorList>
            <person name="Das S.K."/>
        </authorList>
    </citation>
    <scope>NUCLEOTIDE SEQUENCE</scope>
    <source>
        <strain evidence="12">S4-41</strain>
    </source>
</reference>
<dbReference type="Gene3D" id="3.10.50.30">
    <property type="entry name" value="Transcription elongation factor, GreA/GreB, C-terminal domain"/>
    <property type="match status" value="1"/>
</dbReference>
<dbReference type="InterPro" id="IPR023459">
    <property type="entry name" value="Tscrpt_elong_fac_GreA/B_fam"/>
</dbReference>
<comment type="function">
    <text evidence="6 8 9">Necessary for efficient RNA polymerase transcription elongation past template-encoded arresting sites. The arresting sites in DNA have the property of trapping a certain fraction of elongating RNA polymerases that pass through, resulting in locked ternary complexes. Cleavage of the nascent transcript by cleavage factors such as GreA or GreB allows the resumption of elongation from the new 3'terminus. GreA releases sequences of 2 to 3 nucleotides.</text>
</comment>
<keyword evidence="5 8" id="KW-0804">Transcription</keyword>
<proteinExistence type="inferred from homology"/>
<dbReference type="PANTHER" id="PTHR30437">
    <property type="entry name" value="TRANSCRIPTION ELONGATION FACTOR GREA"/>
    <property type="match status" value="1"/>
</dbReference>
<evidence type="ECO:0000256" key="4">
    <source>
        <dbReference type="ARBA" id="ARBA00023125"/>
    </source>
</evidence>
<evidence type="ECO:0000259" key="11">
    <source>
        <dbReference type="Pfam" id="PF03449"/>
    </source>
</evidence>
<dbReference type="RefSeq" id="WP_110715579.1">
    <property type="nucleotide sequence ID" value="NZ_PGFS01000001.1"/>
</dbReference>
<evidence type="ECO:0000256" key="5">
    <source>
        <dbReference type="ARBA" id="ARBA00023163"/>
    </source>
</evidence>
<sequence length="158" mass="17387">MNKVPMTVHGEQALRQELEQLKGVDRPRVISDIAEAREHGDLKENAEYHAAREQQGFIEGRIQEIEGKLSAAQVIDVTKMPKTGKVIFGVTVELLNLETDDEVRYRIVGEDEADIKAGKISVTSPIARALIGKSEGDVVNVRTPGGDVEYEISGVEHL</sequence>
<dbReference type="PROSITE" id="PS00830">
    <property type="entry name" value="GREAB_2"/>
    <property type="match status" value="1"/>
</dbReference>
<dbReference type="Pfam" id="PF03449">
    <property type="entry name" value="GreA_GreB_N"/>
    <property type="match status" value="1"/>
</dbReference>
<reference evidence="12" key="1">
    <citation type="journal article" date="2015" name="Antonie Van Leeuwenhoek">
        <title>Comparative 16S rRNA signatures and multilocus sequence analysis for the genus Salinicola and description of Salinicola acroporae sp. nov., isolated from coral Acropora digitifera.</title>
        <authorList>
            <person name="Lepcha R.T."/>
            <person name="Poddar A."/>
            <person name="Schumann P."/>
            <person name="Das S.K."/>
        </authorList>
    </citation>
    <scope>NUCLEOTIDE SEQUENCE</scope>
    <source>
        <strain evidence="12">S4-41</strain>
    </source>
</reference>
<dbReference type="EMBL" id="PGFS01000001">
    <property type="protein sequence ID" value="MDH4571729.1"/>
    <property type="molecule type" value="Genomic_DNA"/>
</dbReference>
<dbReference type="HAMAP" id="MF_00105">
    <property type="entry name" value="GreA_GreB"/>
    <property type="match status" value="1"/>
</dbReference>
<evidence type="ECO:0000313" key="12">
    <source>
        <dbReference type="EMBL" id="MDH4571729.1"/>
    </source>
</evidence>
<dbReference type="InterPro" id="IPR001437">
    <property type="entry name" value="Tscrpt_elong_fac_GreA/B_C"/>
</dbReference>
<keyword evidence="3 8" id="KW-0805">Transcription regulation</keyword>
<dbReference type="NCBIfam" id="NF001263">
    <property type="entry name" value="PRK00226.1-4"/>
    <property type="match status" value="1"/>
</dbReference>
<dbReference type="PANTHER" id="PTHR30437:SF4">
    <property type="entry name" value="TRANSCRIPTION ELONGATION FACTOR GREA"/>
    <property type="match status" value="1"/>
</dbReference>
<evidence type="ECO:0000256" key="3">
    <source>
        <dbReference type="ARBA" id="ARBA00023015"/>
    </source>
</evidence>
<accession>A0ABT6I231</accession>
<dbReference type="InterPro" id="IPR028624">
    <property type="entry name" value="Tscrpt_elong_fac_GreA/B"/>
</dbReference>
<dbReference type="InterPro" id="IPR036805">
    <property type="entry name" value="Tscrpt_elong_fac_GreA/B_N_sf"/>
</dbReference>
<evidence type="ECO:0000256" key="6">
    <source>
        <dbReference type="ARBA" id="ARBA00024916"/>
    </source>
</evidence>
<keyword evidence="4 8" id="KW-0238">DNA-binding</keyword>
<dbReference type="SUPFAM" id="SSF46557">
    <property type="entry name" value="GreA transcript cleavage protein, N-terminal domain"/>
    <property type="match status" value="1"/>
</dbReference>
<dbReference type="GO" id="GO:0003746">
    <property type="term" value="F:translation elongation factor activity"/>
    <property type="evidence" value="ECO:0007669"/>
    <property type="project" value="UniProtKB-KW"/>
</dbReference>
<evidence type="ECO:0000256" key="1">
    <source>
        <dbReference type="ARBA" id="ARBA00008213"/>
    </source>
</evidence>
<dbReference type="NCBIfam" id="NF001264">
    <property type="entry name" value="PRK00226.1-5"/>
    <property type="match status" value="1"/>
</dbReference>
<evidence type="ECO:0000313" key="13">
    <source>
        <dbReference type="Proteomes" id="UP001162135"/>
    </source>
</evidence>